<evidence type="ECO:0000256" key="2">
    <source>
        <dbReference type="ARBA" id="ARBA00022676"/>
    </source>
</evidence>
<gene>
    <name evidence="5" type="ORF">EV675_5768</name>
</gene>
<dbReference type="InterPro" id="IPR029044">
    <property type="entry name" value="Nucleotide-diphossugar_trans"/>
</dbReference>
<sequence length="304" mass="33972">MHVCAVVVTYNRKALLARCLKALLGQQRPPDRIIIIDNASTDGTPAALEQDGTLARPDVELVTLERNEGGAGGFHHGLERAMRSGAELAWLMDDDGHPAPDCLQRLLEARQGLDLWGPVVLDDKHPDQLCFPLRLPRSSRILRSRRAVEEACTEGLLPEVVMPFNGVLVTRELVAKIGLPRKEFFIWGDDIEYVWRAARAGAQIVTVCGASFYHPRQDDLGAPMFFGLMHFNNTGSLLKHYCLCRNNTANLLAYRGRVAALVFAAKTLWFYTFSRPSLARLRLSLRALAAGWRGDFSGHRRFIE</sequence>
<protein>
    <submittedName>
        <fullName evidence="5">Rhamnopyranosyl-N-acetylglucosaminyl-diphospho-decaprenol beta-1,3/1,4-galactofuranosyltransferase</fullName>
    </submittedName>
</protein>
<keyword evidence="6" id="KW-1185">Reference proteome</keyword>
<dbReference type="SUPFAM" id="SSF53448">
    <property type="entry name" value="Nucleotide-diphospho-sugar transferases"/>
    <property type="match status" value="1"/>
</dbReference>
<dbReference type="OrthoDB" id="9771846at2"/>
<dbReference type="Proteomes" id="UP000292445">
    <property type="component" value="Unassembled WGS sequence"/>
</dbReference>
<keyword evidence="3 5" id="KW-0808">Transferase</keyword>
<dbReference type="Gene3D" id="3.90.550.10">
    <property type="entry name" value="Spore Coat Polysaccharide Biosynthesis Protein SpsA, Chain A"/>
    <property type="match status" value="1"/>
</dbReference>
<accession>A0A4Q7N6R8</accession>
<dbReference type="Pfam" id="PF00535">
    <property type="entry name" value="Glycos_transf_2"/>
    <property type="match status" value="1"/>
</dbReference>
<comment type="caution">
    <text evidence="5">The sequence shown here is derived from an EMBL/GenBank/DDBJ whole genome shotgun (WGS) entry which is preliminary data.</text>
</comment>
<dbReference type="EMBL" id="SGXC01000004">
    <property type="protein sequence ID" value="RZS77044.1"/>
    <property type="molecule type" value="Genomic_DNA"/>
</dbReference>
<evidence type="ECO:0000313" key="6">
    <source>
        <dbReference type="Proteomes" id="UP000292445"/>
    </source>
</evidence>
<dbReference type="PANTHER" id="PTHR43179">
    <property type="entry name" value="RHAMNOSYLTRANSFERASE WBBL"/>
    <property type="match status" value="1"/>
</dbReference>
<dbReference type="AlphaFoldDB" id="A0A4Q7N6R8"/>
<organism evidence="5 6">
    <name type="scientific">Pigmentiphaga kullae</name>
    <dbReference type="NCBI Taxonomy" id="151784"/>
    <lineage>
        <taxon>Bacteria</taxon>
        <taxon>Pseudomonadati</taxon>
        <taxon>Pseudomonadota</taxon>
        <taxon>Betaproteobacteria</taxon>
        <taxon>Burkholderiales</taxon>
        <taxon>Alcaligenaceae</taxon>
        <taxon>Pigmentiphaga</taxon>
    </lineage>
</organism>
<dbReference type="PANTHER" id="PTHR43179:SF12">
    <property type="entry name" value="GALACTOFURANOSYLTRANSFERASE GLFT2"/>
    <property type="match status" value="1"/>
</dbReference>
<comment type="similarity">
    <text evidence="1">Belongs to the glycosyltransferase 2 family.</text>
</comment>
<dbReference type="RefSeq" id="WP_130362097.1">
    <property type="nucleotide sequence ID" value="NZ_SGXC01000004.1"/>
</dbReference>
<reference evidence="5 6" key="1">
    <citation type="submission" date="2019-02" db="EMBL/GenBank/DDBJ databases">
        <title>Genomic Encyclopedia of Type Strains, Phase IV (KMG-IV): sequencing the most valuable type-strain genomes for metagenomic binning, comparative biology and taxonomic classification.</title>
        <authorList>
            <person name="Goeker M."/>
        </authorList>
    </citation>
    <scope>NUCLEOTIDE SEQUENCE [LARGE SCALE GENOMIC DNA]</scope>
    <source>
        <strain evidence="5 6">K24</strain>
    </source>
</reference>
<feature type="domain" description="Glycosyltransferase 2-like" evidence="4">
    <location>
        <begin position="5"/>
        <end position="109"/>
    </location>
</feature>
<name>A0A4Q7N6R8_9BURK</name>
<proteinExistence type="inferred from homology"/>
<evidence type="ECO:0000256" key="1">
    <source>
        <dbReference type="ARBA" id="ARBA00006739"/>
    </source>
</evidence>
<evidence type="ECO:0000256" key="3">
    <source>
        <dbReference type="ARBA" id="ARBA00022679"/>
    </source>
</evidence>
<keyword evidence="2" id="KW-0328">Glycosyltransferase</keyword>
<dbReference type="GO" id="GO:0016757">
    <property type="term" value="F:glycosyltransferase activity"/>
    <property type="evidence" value="ECO:0007669"/>
    <property type="project" value="UniProtKB-KW"/>
</dbReference>
<evidence type="ECO:0000259" key="4">
    <source>
        <dbReference type="Pfam" id="PF00535"/>
    </source>
</evidence>
<dbReference type="InterPro" id="IPR001173">
    <property type="entry name" value="Glyco_trans_2-like"/>
</dbReference>
<dbReference type="CDD" id="cd04185">
    <property type="entry name" value="GT_2_like_b"/>
    <property type="match status" value="1"/>
</dbReference>
<evidence type="ECO:0000313" key="5">
    <source>
        <dbReference type="EMBL" id="RZS77044.1"/>
    </source>
</evidence>